<dbReference type="InParanoid" id="A0A665WAK8"/>
<dbReference type="GO" id="GO:0036297">
    <property type="term" value="P:interstrand cross-link repair"/>
    <property type="evidence" value="ECO:0007669"/>
    <property type="project" value="InterPro"/>
</dbReference>
<dbReference type="GO" id="GO:0043240">
    <property type="term" value="C:Fanconi anaemia nuclear complex"/>
    <property type="evidence" value="ECO:0007669"/>
    <property type="project" value="InterPro"/>
</dbReference>
<reference evidence="1" key="3">
    <citation type="submission" date="2025-09" db="UniProtKB">
        <authorList>
            <consortium name="Ensembl"/>
        </authorList>
    </citation>
    <scope>IDENTIFICATION</scope>
</reference>
<dbReference type="FunCoup" id="A0A665WAK8">
    <property type="interactions" value="1150"/>
</dbReference>
<dbReference type="PANTHER" id="PTHR14890">
    <property type="entry name" value="FANCONI ANEMIA CORE COMPLEX-ASSOCIATED PROTEIN 100"/>
    <property type="match status" value="1"/>
</dbReference>
<evidence type="ECO:0000313" key="2">
    <source>
        <dbReference type="Proteomes" id="UP000472264"/>
    </source>
</evidence>
<organism evidence="1 2">
    <name type="scientific">Echeneis naucrates</name>
    <name type="common">Live sharksucker</name>
    <dbReference type="NCBI Taxonomy" id="173247"/>
    <lineage>
        <taxon>Eukaryota</taxon>
        <taxon>Metazoa</taxon>
        <taxon>Chordata</taxon>
        <taxon>Craniata</taxon>
        <taxon>Vertebrata</taxon>
        <taxon>Euteleostomi</taxon>
        <taxon>Actinopterygii</taxon>
        <taxon>Neopterygii</taxon>
        <taxon>Teleostei</taxon>
        <taxon>Neoteleostei</taxon>
        <taxon>Acanthomorphata</taxon>
        <taxon>Carangaria</taxon>
        <taxon>Carangiformes</taxon>
        <taxon>Echeneidae</taxon>
        <taxon>Echeneis</taxon>
    </lineage>
</organism>
<dbReference type="Ensembl" id="ENSENLT00000041701.1">
    <property type="protein sequence ID" value="ENSENLP00000040662.1"/>
    <property type="gene ID" value="ENSENLG00000017451.1"/>
</dbReference>
<reference evidence="1" key="2">
    <citation type="submission" date="2025-08" db="UniProtKB">
        <authorList>
            <consortium name="Ensembl"/>
        </authorList>
    </citation>
    <scope>IDENTIFICATION</scope>
</reference>
<sequence>VMEGRCAVETWAEFGFSGSSCTAKIKSGRVKINPSLRYVDLLQAILQLPGPVTDLVESHDKQFLYVSCTEGVYCVSKPSVLSSSSGDASLAPAELKISSECLVVGEEGVLSLLLLGSVLLLLSQRDTFWILSLYKTTKQAHCGSYEKVSAFSLPAVSAVVQGDTEGRTGVRRRPVLICVHSGDTNASYSSCTSLSEAISSDTHFCLEPLLFKLLFGIDAALAKLPVILCGLPDGRLCFLPMHLPGSRLRVLHSLEQTVMFVGASVVMEMGAGHSQCLVALGEQGRLVLIKTVSGGAEEGCYTAGFIEGCVPGPVVCGLLDKQHLYYSTGADLLSLYLPAGLSWTEDQDRDEETSSKTLAVVQSVSSLNVCRVIALAAPAHRSASDVELLGLSVRGQIQRISFPVETEDTGVPKLPSIHVGCSVRDLLSSIGDVCERASELKAAIKSKNQILKRLNQVLNISFLLIPSANTEEHLSVSEKQIKCSAMIEWSRLLQRDSLNLMCVLHNSSPYTFEQGWTLSITVFPFPHSLTNAGGENSSTSFSFPFHDLQPGETLEVSLPLAAAGDTSFPMRVSCSLIFSLSSLLGEEAALHFSASQSSFISLPLNTLTVDWLHALRLNSPNKKNATSQSNSIPAECIQAFLRSHRTHGCVGRAGAGGESASKAEQERYSASVRVSSHLLRDTLVLKCSDSDPQGPKVAPQNLCLSLLHWLWSEGAGGVMMGHQREKMALSHSVINARGPNGDIVKLTAKEVKSTGKEESLSAIEVRIESSSLAAVCGLHHAVLPRMLLSIIMQLYVFSFLLSCQRLLQEIRQSRLSGAFDVGVSTGQMTRSLLNVYTELRENPLLII</sequence>
<dbReference type="OMA" id="MLNSPMI"/>
<dbReference type="InterPro" id="IPR029251">
    <property type="entry name" value="Faap100"/>
</dbReference>
<dbReference type="GO" id="GO:0005654">
    <property type="term" value="C:nucleoplasm"/>
    <property type="evidence" value="ECO:0007669"/>
    <property type="project" value="TreeGrafter"/>
</dbReference>
<evidence type="ECO:0000313" key="1">
    <source>
        <dbReference type="Ensembl" id="ENSENLP00000040662.1"/>
    </source>
</evidence>
<dbReference type="AlphaFoldDB" id="A0A665WAK8"/>
<accession>A0A665WAK8</accession>
<gene>
    <name evidence="1" type="primary">faap100</name>
</gene>
<name>A0A665WAK8_ECHNA</name>
<reference evidence="1" key="1">
    <citation type="submission" date="2021-04" db="EMBL/GenBank/DDBJ databases">
        <authorList>
            <consortium name="Wellcome Sanger Institute Data Sharing"/>
        </authorList>
    </citation>
    <scope>NUCLEOTIDE SEQUENCE [LARGE SCALE GENOMIC DNA]</scope>
</reference>
<dbReference type="Pfam" id="PF15146">
    <property type="entry name" value="FANCAA"/>
    <property type="match status" value="1"/>
</dbReference>
<keyword evidence="2" id="KW-1185">Reference proteome</keyword>
<proteinExistence type="predicted"/>
<protein>
    <submittedName>
        <fullName evidence="1">FA core complex associated protein 100</fullName>
    </submittedName>
</protein>
<dbReference type="Proteomes" id="UP000472264">
    <property type="component" value="Chromosome 19"/>
</dbReference>
<dbReference type="PANTHER" id="PTHR14890:SF1">
    <property type="entry name" value="FANCONI ANEMIA CORE COMPLEX-ASSOCIATED PROTEIN 100"/>
    <property type="match status" value="1"/>
</dbReference>